<keyword evidence="6 10" id="KW-0472">Membrane</keyword>
<proteinExistence type="inferred from homology"/>
<dbReference type="GO" id="GO:0042277">
    <property type="term" value="F:peptide binding"/>
    <property type="evidence" value="ECO:0000318"/>
    <property type="project" value="GO_Central"/>
</dbReference>
<keyword evidence="7 9" id="KW-0675">Receptor</keyword>
<dbReference type="WormBase" id="R106.2">
    <property type="protein sequence ID" value="CE39612"/>
    <property type="gene ID" value="WBGene00020086"/>
    <property type="gene designation" value="npr-24"/>
</dbReference>
<feature type="transmembrane region" description="Helical" evidence="10">
    <location>
        <begin position="135"/>
        <end position="157"/>
    </location>
</feature>
<dbReference type="OrthoDB" id="6076970at2759"/>
<dbReference type="Pfam" id="PF00001">
    <property type="entry name" value="7tm_1"/>
    <property type="match status" value="1"/>
</dbReference>
<dbReference type="UCSC" id="R106.2">
    <property type="organism name" value="c. elegans"/>
</dbReference>
<comment type="similarity">
    <text evidence="9">Belongs to the G-protein coupled receptor 1 family.</text>
</comment>
<dbReference type="STRING" id="6239.R106.2.1"/>
<name>Q23033_CAEEL</name>
<evidence type="ECO:0000256" key="2">
    <source>
        <dbReference type="ARBA" id="ARBA00022475"/>
    </source>
</evidence>
<evidence type="ECO:0000313" key="13">
    <source>
        <dbReference type="Proteomes" id="UP000001940"/>
    </source>
</evidence>
<dbReference type="PROSITE" id="PS50262">
    <property type="entry name" value="G_PROTEIN_RECEP_F1_2"/>
    <property type="match status" value="1"/>
</dbReference>
<keyword evidence="13" id="KW-1185">Reference proteome</keyword>
<feature type="transmembrane region" description="Helical" evidence="10">
    <location>
        <begin position="93"/>
        <end position="114"/>
    </location>
</feature>
<evidence type="ECO:0000256" key="8">
    <source>
        <dbReference type="ARBA" id="ARBA00023224"/>
    </source>
</evidence>
<dbReference type="PRINTS" id="PR00237">
    <property type="entry name" value="GPCRRHODOPSN"/>
</dbReference>
<dbReference type="HOGENOM" id="CLU_009579_8_0_1"/>
<dbReference type="CTD" id="187897"/>
<dbReference type="Gene3D" id="1.20.1070.10">
    <property type="entry name" value="Rhodopsin 7-helix transmembrane proteins"/>
    <property type="match status" value="1"/>
</dbReference>
<dbReference type="Reactome" id="R-CEL-418594">
    <property type="pathway name" value="G alpha (i) signalling events"/>
</dbReference>
<dbReference type="SMR" id="Q23033"/>
<evidence type="ECO:0000256" key="5">
    <source>
        <dbReference type="ARBA" id="ARBA00023040"/>
    </source>
</evidence>
<evidence type="ECO:0000256" key="4">
    <source>
        <dbReference type="ARBA" id="ARBA00022989"/>
    </source>
</evidence>
<dbReference type="InterPro" id="IPR000276">
    <property type="entry name" value="GPCR_Rhodpsn"/>
</dbReference>
<evidence type="ECO:0000256" key="6">
    <source>
        <dbReference type="ARBA" id="ARBA00023136"/>
    </source>
</evidence>
<protein>
    <submittedName>
        <fullName evidence="12">G-protein coupled receptors family 1 profile domain-containing protein</fullName>
    </submittedName>
</protein>
<sequence>MMNNTNEQNFTEVIDPIKTVAHLTWCLTALIGIPANLFVLAAIVYFRDMRTISNIYIFNLAVADLLFLCGIPVSLFAQSSHDGWIWGPIMCKLYISGNAVSQFASAVFIAILSFDRYLAVCRPIQSKSFRTTQAAFALSVAAWIMVILEMTPLFLFVKLIKSSSAGEARGGSCMLFVGNVTVLESATEMNETLLNEIEQNMLASRRFFISYTFALSYLIPLVAVWYFYFKIILKMCQRKRQMQTKRTATKKRTTKVTIMGLAIVISYTHCWLPFWIVQWSIEANLFEKSKYLLFCCTHFAFALQYINSAANPFLYVFLSDSFQKNIQKLLRTAKPDKQIMLKNSTDPQDTSKMLNVTNNPLYSSATNSHYSSC</sequence>
<dbReference type="PANTHER" id="PTHR24229:SF40">
    <property type="entry name" value="ALLATOSTATIN C RECEPTOR 1-RELATED"/>
    <property type="match status" value="1"/>
</dbReference>
<keyword evidence="4 10" id="KW-1133">Transmembrane helix</keyword>
<keyword evidence="3 9" id="KW-0812">Transmembrane</keyword>
<dbReference type="PhylomeDB" id="Q23033"/>
<dbReference type="FunCoup" id="Q23033">
    <property type="interactions" value="117"/>
</dbReference>
<evidence type="ECO:0000256" key="3">
    <source>
        <dbReference type="ARBA" id="ARBA00022692"/>
    </source>
</evidence>
<dbReference type="PANTHER" id="PTHR24229">
    <property type="entry name" value="NEUROPEPTIDES RECEPTOR"/>
    <property type="match status" value="1"/>
</dbReference>
<dbReference type="AlphaFoldDB" id="Q23033"/>
<dbReference type="GO" id="GO:0005886">
    <property type="term" value="C:plasma membrane"/>
    <property type="evidence" value="ECO:0000318"/>
    <property type="project" value="GO_Central"/>
</dbReference>
<feature type="transmembrane region" description="Helical" evidence="10">
    <location>
        <begin position="208"/>
        <end position="233"/>
    </location>
</feature>
<feature type="transmembrane region" description="Helical" evidence="10">
    <location>
        <begin position="55"/>
        <end position="73"/>
    </location>
</feature>
<dbReference type="Proteomes" id="UP000001940">
    <property type="component" value="Chromosome X"/>
</dbReference>
<dbReference type="Reactome" id="R-CEL-202040">
    <property type="pathway name" value="G-protein activation"/>
</dbReference>
<dbReference type="eggNOG" id="KOG3656">
    <property type="taxonomic scope" value="Eukaryota"/>
</dbReference>
<feature type="transmembrane region" description="Helical" evidence="10">
    <location>
        <begin position="254"/>
        <end position="276"/>
    </location>
</feature>
<feature type="domain" description="G-protein coupled receptors family 1 profile" evidence="11">
    <location>
        <begin position="35"/>
        <end position="315"/>
    </location>
</feature>
<feature type="transmembrane region" description="Helical" evidence="10">
    <location>
        <begin position="20"/>
        <end position="46"/>
    </location>
</feature>
<reference evidence="12 13" key="1">
    <citation type="journal article" date="1998" name="Science">
        <title>Genome sequence of the nematode C. elegans: a platform for investigating biology.</title>
        <authorList>
            <consortium name="The C. elegans sequencing consortium"/>
            <person name="Sulson J.E."/>
            <person name="Waterston R."/>
        </authorList>
    </citation>
    <scope>NUCLEOTIDE SEQUENCE [LARGE SCALE GENOMIC DNA]</scope>
    <source>
        <strain evidence="12 13">Bristol N2</strain>
    </source>
</reference>
<evidence type="ECO:0000259" key="11">
    <source>
        <dbReference type="PROSITE" id="PS50262"/>
    </source>
</evidence>
<dbReference type="FunFam" id="1.20.1070.10:FF:000692">
    <property type="entry name" value="NeuroPeptide Receptor family"/>
    <property type="match status" value="1"/>
</dbReference>
<keyword evidence="5 9" id="KW-0297">G-protein coupled receptor</keyword>
<dbReference type="PaxDb" id="6239-R106.2"/>
<dbReference type="GO" id="GO:0004930">
    <property type="term" value="F:G protein-coupled receptor activity"/>
    <property type="evidence" value="ECO:0000318"/>
    <property type="project" value="GO_Central"/>
</dbReference>
<dbReference type="OMA" id="RTISNIY"/>
<evidence type="ECO:0000256" key="9">
    <source>
        <dbReference type="RuleBase" id="RU000688"/>
    </source>
</evidence>
<dbReference type="SUPFAM" id="SSF81321">
    <property type="entry name" value="Family A G protein-coupled receptor-like"/>
    <property type="match status" value="1"/>
</dbReference>
<dbReference type="InParanoid" id="Q23033"/>
<comment type="subcellular location">
    <subcellularLocation>
        <location evidence="1">Cell membrane</location>
        <topology evidence="1">Multi-pass membrane protein</topology>
    </subcellularLocation>
</comment>
<dbReference type="Reactome" id="R-CEL-416476">
    <property type="pathway name" value="G alpha (q) signalling events"/>
</dbReference>
<dbReference type="GeneID" id="187897"/>
<dbReference type="Reactome" id="R-CEL-391908">
    <property type="pathway name" value="Prostanoid ligand receptors"/>
</dbReference>
<dbReference type="PIR" id="T25846">
    <property type="entry name" value="T25846"/>
</dbReference>
<gene>
    <name evidence="12 14" type="primary">npr-24</name>
    <name evidence="12" type="ORF">CELE_R106.2</name>
    <name evidence="14" type="ORF">R106.2</name>
</gene>
<evidence type="ECO:0000256" key="1">
    <source>
        <dbReference type="ARBA" id="ARBA00004651"/>
    </source>
</evidence>
<keyword evidence="2" id="KW-1003">Cell membrane</keyword>
<dbReference type="GO" id="GO:0043005">
    <property type="term" value="C:neuron projection"/>
    <property type="evidence" value="ECO:0000318"/>
    <property type="project" value="GO_Central"/>
</dbReference>
<keyword evidence="8 9" id="KW-0807">Transducer</keyword>
<dbReference type="AGR" id="WB:WBGene00020086"/>
<organism evidence="12 13">
    <name type="scientific">Caenorhabditis elegans</name>
    <dbReference type="NCBI Taxonomy" id="6239"/>
    <lineage>
        <taxon>Eukaryota</taxon>
        <taxon>Metazoa</taxon>
        <taxon>Ecdysozoa</taxon>
        <taxon>Nematoda</taxon>
        <taxon>Chromadorea</taxon>
        <taxon>Rhabditida</taxon>
        <taxon>Rhabditina</taxon>
        <taxon>Rhabditomorpha</taxon>
        <taxon>Rhabditoidea</taxon>
        <taxon>Rhabditidae</taxon>
        <taxon>Peloderinae</taxon>
        <taxon>Caenorhabditis</taxon>
    </lineage>
</organism>
<evidence type="ECO:0000313" key="14">
    <source>
        <dbReference type="WormBase" id="R106.2"/>
    </source>
</evidence>
<evidence type="ECO:0000256" key="10">
    <source>
        <dbReference type="SAM" id="Phobius"/>
    </source>
</evidence>
<dbReference type="PROSITE" id="PS00237">
    <property type="entry name" value="G_PROTEIN_RECEP_F1_1"/>
    <property type="match status" value="1"/>
</dbReference>
<evidence type="ECO:0000256" key="7">
    <source>
        <dbReference type="ARBA" id="ARBA00023170"/>
    </source>
</evidence>
<dbReference type="Reactome" id="R-CEL-5620922">
    <property type="pathway name" value="BBSome-mediated cargo-targeting to cilium"/>
</dbReference>
<dbReference type="RefSeq" id="NP_510833.3">
    <property type="nucleotide sequence ID" value="NM_078432.7"/>
</dbReference>
<dbReference type="InterPro" id="IPR017452">
    <property type="entry name" value="GPCR_Rhodpsn_7TM"/>
</dbReference>
<evidence type="ECO:0000313" key="12">
    <source>
        <dbReference type="EMBL" id="CCD73294.1"/>
    </source>
</evidence>
<dbReference type="Bgee" id="WBGene00020086">
    <property type="expression patterns" value="Expressed in pharyngeal muscle cell (C elegans) and 3 other cell types or tissues"/>
</dbReference>
<accession>Q23033</accession>
<dbReference type="EMBL" id="BX284606">
    <property type="protein sequence ID" value="CCD73294.1"/>
    <property type="molecule type" value="Genomic_DNA"/>
</dbReference>
<dbReference type="KEGG" id="cel:CELE_R106.2"/>
<feature type="transmembrane region" description="Helical" evidence="10">
    <location>
        <begin position="291"/>
        <end position="318"/>
    </location>
</feature>